<evidence type="ECO:0000313" key="1">
    <source>
        <dbReference type="EMBL" id="CAK9261019.1"/>
    </source>
</evidence>
<dbReference type="PANTHER" id="PTHR22814:SF336">
    <property type="entry name" value="HEAVY METAL-ASSOCIATED ISOPRENYLATED PLANT PROTEIN 23"/>
    <property type="match status" value="1"/>
</dbReference>
<proteinExistence type="predicted"/>
<name>A0ABP0W2L6_9BRYO</name>
<sequence length="300" mass="33524">MDNAELFSYGGHHGETMWMPPGAMMPAPLGTMWQLVPIDTTTPNMKSKEKSEKEKQEGGGQQEKKQTPAPKQDKQGKQQPKYELKVNMCCAKCAEKVKEEIFEVAGVMDVQTDVATSKVTVFGKVPDPLLVLKKAKKVNKKADFIGDPLAAGEQKKSELNNMAVKSDQKKSLDHHHHHNKSNNKSADQDSHLLLPPVGSEGFVDPSNSSSLLSTTYRNYYTTKPAMVAAAPPPYSSYNGMMPYYYAPHLHHQHHFSSTAAAAAYRPSQSYPPNHYPQYLETDYSNYYPNPNYLTHIKSSY</sequence>
<dbReference type="Pfam" id="PF00403">
    <property type="entry name" value="HMA"/>
    <property type="match status" value="1"/>
</dbReference>
<dbReference type="EMBL" id="OZ020108">
    <property type="protein sequence ID" value="CAK9261019.1"/>
    <property type="molecule type" value="Genomic_DNA"/>
</dbReference>
<evidence type="ECO:0000313" key="2">
    <source>
        <dbReference type="Proteomes" id="UP001497444"/>
    </source>
</evidence>
<keyword evidence="2" id="KW-1185">Reference proteome</keyword>
<dbReference type="InterPro" id="IPR036163">
    <property type="entry name" value="HMA_dom_sf"/>
</dbReference>
<dbReference type="PROSITE" id="PS50846">
    <property type="entry name" value="HMA_2"/>
    <property type="match status" value="1"/>
</dbReference>
<protein>
    <submittedName>
        <fullName evidence="1">Uncharacterized protein</fullName>
    </submittedName>
</protein>
<gene>
    <name evidence="1" type="ORF">CSSPJE1EN1_LOCUS6497</name>
</gene>
<accession>A0ABP0W2L6</accession>
<dbReference type="CDD" id="cd00371">
    <property type="entry name" value="HMA"/>
    <property type="match status" value="1"/>
</dbReference>
<dbReference type="PANTHER" id="PTHR22814">
    <property type="entry name" value="COPPER TRANSPORT PROTEIN ATOX1-RELATED"/>
    <property type="match status" value="1"/>
</dbReference>
<reference evidence="1" key="1">
    <citation type="submission" date="2024-02" db="EMBL/GenBank/DDBJ databases">
        <authorList>
            <consortium name="ELIXIR-Norway"/>
            <consortium name="Elixir Norway"/>
        </authorList>
    </citation>
    <scope>NUCLEOTIDE SEQUENCE</scope>
</reference>
<dbReference type="SUPFAM" id="SSF55008">
    <property type="entry name" value="HMA, heavy metal-associated domain"/>
    <property type="match status" value="1"/>
</dbReference>
<dbReference type="Proteomes" id="UP001497444">
    <property type="component" value="Chromosome 13"/>
</dbReference>
<organism evidence="1 2">
    <name type="scientific">Sphagnum jensenii</name>
    <dbReference type="NCBI Taxonomy" id="128206"/>
    <lineage>
        <taxon>Eukaryota</taxon>
        <taxon>Viridiplantae</taxon>
        <taxon>Streptophyta</taxon>
        <taxon>Embryophyta</taxon>
        <taxon>Bryophyta</taxon>
        <taxon>Sphagnophytina</taxon>
        <taxon>Sphagnopsida</taxon>
        <taxon>Sphagnales</taxon>
        <taxon>Sphagnaceae</taxon>
        <taxon>Sphagnum</taxon>
    </lineage>
</organism>
<dbReference type="InterPro" id="IPR006121">
    <property type="entry name" value="HMA_dom"/>
</dbReference>
<dbReference type="Gene3D" id="3.30.70.100">
    <property type="match status" value="1"/>
</dbReference>